<proteinExistence type="predicted"/>
<accession>A0A0F9LK75</accession>
<evidence type="ECO:0000313" key="1">
    <source>
        <dbReference type="EMBL" id="KKM64655.1"/>
    </source>
</evidence>
<dbReference type="EMBL" id="LAZR01010860">
    <property type="protein sequence ID" value="KKM64655.1"/>
    <property type="molecule type" value="Genomic_DNA"/>
</dbReference>
<organism evidence="1">
    <name type="scientific">marine sediment metagenome</name>
    <dbReference type="NCBI Taxonomy" id="412755"/>
    <lineage>
        <taxon>unclassified sequences</taxon>
        <taxon>metagenomes</taxon>
        <taxon>ecological metagenomes</taxon>
    </lineage>
</organism>
<protein>
    <submittedName>
        <fullName evidence="1">Uncharacterized protein</fullName>
    </submittedName>
</protein>
<dbReference type="AlphaFoldDB" id="A0A0F9LK75"/>
<gene>
    <name evidence="1" type="ORF">LCGC14_1499230</name>
</gene>
<sequence length="71" mass="8402">MRKTRVKALTLLFETMYDKYIKPIKVYMPNKFAITKPAKPLGSGSVVCPKSEFNIDKAKWRRFKKTYRELT</sequence>
<comment type="caution">
    <text evidence="1">The sequence shown here is derived from an EMBL/GenBank/DDBJ whole genome shotgun (WGS) entry which is preliminary data.</text>
</comment>
<name>A0A0F9LK75_9ZZZZ</name>
<reference evidence="1" key="1">
    <citation type="journal article" date="2015" name="Nature">
        <title>Complex archaea that bridge the gap between prokaryotes and eukaryotes.</title>
        <authorList>
            <person name="Spang A."/>
            <person name="Saw J.H."/>
            <person name="Jorgensen S.L."/>
            <person name="Zaremba-Niedzwiedzka K."/>
            <person name="Martijn J."/>
            <person name="Lind A.E."/>
            <person name="van Eijk R."/>
            <person name="Schleper C."/>
            <person name="Guy L."/>
            <person name="Ettema T.J."/>
        </authorList>
    </citation>
    <scope>NUCLEOTIDE SEQUENCE</scope>
</reference>